<dbReference type="InterPro" id="IPR009057">
    <property type="entry name" value="Homeodomain-like_sf"/>
</dbReference>
<comment type="caution">
    <text evidence="10">The sequence shown here is derived from an EMBL/GenBank/DDBJ whole genome shotgun (WGS) entry which is preliminary data.</text>
</comment>
<evidence type="ECO:0000259" key="9">
    <source>
        <dbReference type="PROSITE" id="PS51294"/>
    </source>
</evidence>
<dbReference type="PROSITE" id="PS50090">
    <property type="entry name" value="MYB_LIKE"/>
    <property type="match status" value="2"/>
</dbReference>
<dbReference type="SUPFAM" id="SSF46689">
    <property type="entry name" value="Homeodomain-like"/>
    <property type="match status" value="1"/>
</dbReference>
<reference evidence="10 11" key="1">
    <citation type="journal article" date="2022" name="Nat. Genet.">
        <title>Improved pea reference genome and pan-genome highlight genomic features and evolutionary characteristics.</title>
        <authorList>
            <person name="Yang T."/>
            <person name="Liu R."/>
            <person name="Luo Y."/>
            <person name="Hu S."/>
            <person name="Wang D."/>
            <person name="Wang C."/>
            <person name="Pandey M.K."/>
            <person name="Ge S."/>
            <person name="Xu Q."/>
            <person name="Li N."/>
            <person name="Li G."/>
            <person name="Huang Y."/>
            <person name="Saxena R.K."/>
            <person name="Ji Y."/>
            <person name="Li M."/>
            <person name="Yan X."/>
            <person name="He Y."/>
            <person name="Liu Y."/>
            <person name="Wang X."/>
            <person name="Xiang C."/>
            <person name="Varshney R.K."/>
            <person name="Ding H."/>
            <person name="Gao S."/>
            <person name="Zong X."/>
        </authorList>
    </citation>
    <scope>NUCLEOTIDE SEQUENCE [LARGE SCALE GENOMIC DNA]</scope>
    <source>
        <strain evidence="10 11">cv. Zhongwan 6</strain>
    </source>
</reference>
<gene>
    <name evidence="10" type="ORF">KIW84_065393</name>
</gene>
<evidence type="ECO:0000256" key="5">
    <source>
        <dbReference type="ARBA" id="ARBA00023159"/>
    </source>
</evidence>
<dbReference type="InterPro" id="IPR017930">
    <property type="entry name" value="Myb_dom"/>
</dbReference>
<dbReference type="SMART" id="SM00717">
    <property type="entry name" value="SANT"/>
    <property type="match status" value="2"/>
</dbReference>
<dbReference type="CDD" id="cd00167">
    <property type="entry name" value="SANT"/>
    <property type="match status" value="2"/>
</dbReference>
<dbReference type="Proteomes" id="UP001058974">
    <property type="component" value="Chromosome 6"/>
</dbReference>
<dbReference type="Gramene" id="Psat06G0539300-T1">
    <property type="protein sequence ID" value="KAI5400493.1"/>
    <property type="gene ID" value="KIW84_065393"/>
</dbReference>
<feature type="domain" description="HTH myb-type" evidence="9">
    <location>
        <begin position="10"/>
        <end position="62"/>
    </location>
</feature>
<feature type="domain" description="HTH myb-type" evidence="9">
    <location>
        <begin position="63"/>
        <end position="117"/>
    </location>
</feature>
<evidence type="ECO:0000256" key="4">
    <source>
        <dbReference type="ARBA" id="ARBA00023125"/>
    </source>
</evidence>
<feature type="domain" description="Myb-like" evidence="8">
    <location>
        <begin position="10"/>
        <end position="62"/>
    </location>
</feature>
<dbReference type="Pfam" id="PF00249">
    <property type="entry name" value="Myb_DNA-binding"/>
    <property type="match status" value="2"/>
</dbReference>
<proteinExistence type="predicted"/>
<dbReference type="PANTHER" id="PTHR47997:SF11">
    <property type="entry name" value="TRANSCRIPTION FACTOR LAF1"/>
    <property type="match status" value="1"/>
</dbReference>
<dbReference type="FunFam" id="1.10.10.60:FF:000077">
    <property type="entry name" value="MYB transcription factor"/>
    <property type="match status" value="1"/>
</dbReference>
<dbReference type="GO" id="GO:0045893">
    <property type="term" value="P:positive regulation of DNA-templated transcription"/>
    <property type="evidence" value="ECO:0007669"/>
    <property type="project" value="UniProtKB-ARBA"/>
</dbReference>
<dbReference type="EMBL" id="JAMSHJ010000006">
    <property type="protein sequence ID" value="KAI5400493.1"/>
    <property type="molecule type" value="Genomic_DNA"/>
</dbReference>
<organism evidence="10 11">
    <name type="scientific">Pisum sativum</name>
    <name type="common">Garden pea</name>
    <name type="synonym">Lathyrus oleraceus</name>
    <dbReference type="NCBI Taxonomy" id="3888"/>
    <lineage>
        <taxon>Eukaryota</taxon>
        <taxon>Viridiplantae</taxon>
        <taxon>Streptophyta</taxon>
        <taxon>Embryophyta</taxon>
        <taxon>Tracheophyta</taxon>
        <taxon>Spermatophyta</taxon>
        <taxon>Magnoliopsida</taxon>
        <taxon>eudicotyledons</taxon>
        <taxon>Gunneridae</taxon>
        <taxon>Pentapetalae</taxon>
        <taxon>rosids</taxon>
        <taxon>fabids</taxon>
        <taxon>Fabales</taxon>
        <taxon>Fabaceae</taxon>
        <taxon>Papilionoideae</taxon>
        <taxon>50 kb inversion clade</taxon>
        <taxon>NPAAA clade</taxon>
        <taxon>Hologalegina</taxon>
        <taxon>IRL clade</taxon>
        <taxon>Fabeae</taxon>
        <taxon>Lathyrus</taxon>
    </lineage>
</organism>
<dbReference type="AlphaFoldDB" id="A0A9D5AAB7"/>
<keyword evidence="2" id="KW-0677">Repeat</keyword>
<evidence type="ECO:0000256" key="6">
    <source>
        <dbReference type="ARBA" id="ARBA00023163"/>
    </source>
</evidence>
<dbReference type="FunFam" id="1.10.10.60:FF:000371">
    <property type="entry name" value="MYB transcription factor"/>
    <property type="match status" value="1"/>
</dbReference>
<dbReference type="InterPro" id="IPR001005">
    <property type="entry name" value="SANT/Myb"/>
</dbReference>
<evidence type="ECO:0000256" key="1">
    <source>
        <dbReference type="ARBA" id="ARBA00004123"/>
    </source>
</evidence>
<dbReference type="Gene3D" id="1.10.10.60">
    <property type="entry name" value="Homeodomain-like"/>
    <property type="match status" value="2"/>
</dbReference>
<dbReference type="OrthoDB" id="2143914at2759"/>
<dbReference type="GO" id="GO:0005634">
    <property type="term" value="C:nucleus"/>
    <property type="evidence" value="ECO:0007669"/>
    <property type="project" value="UniProtKB-SubCell"/>
</dbReference>
<evidence type="ECO:0000256" key="7">
    <source>
        <dbReference type="ARBA" id="ARBA00023242"/>
    </source>
</evidence>
<evidence type="ECO:0000256" key="2">
    <source>
        <dbReference type="ARBA" id="ARBA00022737"/>
    </source>
</evidence>
<accession>A0A9D5AAB7</accession>
<dbReference type="InterPro" id="IPR051953">
    <property type="entry name" value="Plant_SW-associated_TFs"/>
</dbReference>
<evidence type="ECO:0000313" key="10">
    <source>
        <dbReference type="EMBL" id="KAI5400493.1"/>
    </source>
</evidence>
<keyword evidence="4" id="KW-0238">DNA-binding</keyword>
<evidence type="ECO:0000313" key="11">
    <source>
        <dbReference type="Proteomes" id="UP001058974"/>
    </source>
</evidence>
<comment type="subcellular location">
    <subcellularLocation>
        <location evidence="1">Nucleus</location>
    </subcellularLocation>
</comment>
<sequence length="262" mass="30122">MVLQTLEKTKPKHRKGLWSPEEDHKLRNYILKHGHGCWSSVPIKSGLQRNGKSCRLRWINYLRPGLKRGKFSKQEEETILTLHHMLGNKWSQIAQHLSGRTDNEIKNYWHSYLKKRVAKANEMESQKQFQYASSSSDTINSSHSLQKLATQDPHNYNNIITKETQQSSLPKLLFAEWLSLDHVNGSNSSNSVESLVMRNGFDSNSGFQEAAMHHDVSEYHNSVMFNSQVKFANQMMGNGFVHCLPEVDLSNNFNLSNDAMYV</sequence>
<dbReference type="PANTHER" id="PTHR47997">
    <property type="entry name" value="MYB DOMAIN PROTEIN 55"/>
    <property type="match status" value="1"/>
</dbReference>
<evidence type="ECO:0000259" key="8">
    <source>
        <dbReference type="PROSITE" id="PS50090"/>
    </source>
</evidence>
<keyword evidence="7" id="KW-0539">Nucleus</keyword>
<dbReference type="PROSITE" id="PS51294">
    <property type="entry name" value="HTH_MYB"/>
    <property type="match status" value="2"/>
</dbReference>
<dbReference type="GO" id="GO:0003677">
    <property type="term" value="F:DNA binding"/>
    <property type="evidence" value="ECO:0007669"/>
    <property type="project" value="UniProtKB-KW"/>
</dbReference>
<keyword evidence="6" id="KW-0804">Transcription</keyword>
<keyword evidence="11" id="KW-1185">Reference proteome</keyword>
<evidence type="ECO:0000256" key="3">
    <source>
        <dbReference type="ARBA" id="ARBA00023015"/>
    </source>
</evidence>
<feature type="domain" description="Myb-like" evidence="8">
    <location>
        <begin position="63"/>
        <end position="113"/>
    </location>
</feature>
<keyword evidence="3" id="KW-0805">Transcription regulation</keyword>
<protein>
    <submittedName>
        <fullName evidence="10">Uncharacterized protein</fullName>
    </submittedName>
</protein>
<name>A0A9D5AAB7_PEA</name>
<keyword evidence="5" id="KW-0010">Activator</keyword>